<dbReference type="PANTHER" id="PTHR37822">
    <property type="entry name" value="SPORE PHOTOPRODUCT LYASE-RELATED"/>
    <property type="match status" value="1"/>
</dbReference>
<dbReference type="InterPro" id="IPR049539">
    <property type="entry name" value="SPL"/>
</dbReference>
<accession>A0A941W4L2</accession>
<name>A0A941W4L2_9BACT</name>
<organism evidence="1 2">
    <name type="scientific">Candidatus Scalindua arabica</name>
    <dbReference type="NCBI Taxonomy" id="1127984"/>
    <lineage>
        <taxon>Bacteria</taxon>
        <taxon>Pseudomonadati</taxon>
        <taxon>Planctomycetota</taxon>
        <taxon>Candidatus Brocadiia</taxon>
        <taxon>Candidatus Brocadiales</taxon>
        <taxon>Candidatus Scalinduaceae</taxon>
        <taxon>Candidatus Scalindua</taxon>
    </lineage>
</organism>
<dbReference type="GO" id="GO:0042601">
    <property type="term" value="C:endospore-forming forespore"/>
    <property type="evidence" value="ECO:0007669"/>
    <property type="project" value="TreeGrafter"/>
</dbReference>
<sequence>MSKYQPKKIFIEKDVVNSSVTKQIINKLPDVTVEYIDDYRNIRIEGNTTDDVYIESKVCLAIARKKGGLVKEFRCRDGIIGNTEYFISHGNNCNLDCEYCFLQSYFDNAVPTVFVNHDEILTAINDVLLAAGNKKTVFHAGELCDALAFDDLTGLSLKLIPLFSEYPNARLELRTKTTTIENLLTIQGTNNIVISWTFSPQLIIDAYEHKTPSLEERVRAAGKVQGAGYNVGICLDPIILCEDWFNNYRSMLEMIFDRLDIAKIKFVSLGGFRYLPSLTRVIRDRNPETNLLLGEFVPCVDGKYRYFRPIRVEVYREIGKAIREITGDVKMSLCMETPEVWSGVKDTLR</sequence>
<dbReference type="AlphaFoldDB" id="A0A941W4L2"/>
<dbReference type="EMBL" id="JAANXD010000082">
    <property type="protein sequence ID" value="MBS1259158.1"/>
    <property type="molecule type" value="Genomic_DNA"/>
</dbReference>
<dbReference type="GO" id="GO:0051539">
    <property type="term" value="F:4 iron, 4 sulfur cluster binding"/>
    <property type="evidence" value="ECO:0007669"/>
    <property type="project" value="TreeGrafter"/>
</dbReference>
<dbReference type="PANTHER" id="PTHR37822:SF2">
    <property type="entry name" value="SPORE PHOTOPRODUCT LYASE"/>
    <property type="match status" value="1"/>
</dbReference>
<dbReference type="Proteomes" id="UP000722750">
    <property type="component" value="Unassembled WGS sequence"/>
</dbReference>
<proteinExistence type="predicted"/>
<dbReference type="GO" id="GO:0003913">
    <property type="term" value="F:DNA photolyase activity"/>
    <property type="evidence" value="ECO:0007669"/>
    <property type="project" value="TreeGrafter"/>
</dbReference>
<reference evidence="1" key="1">
    <citation type="journal article" date="2021" name="ISME J.">
        <title>Fine-scale metabolic discontinuity in a stratified prokaryote microbiome of a Red Sea deep halocline.</title>
        <authorList>
            <person name="Michoud G."/>
            <person name="Ngugi D.K."/>
            <person name="Barozzi A."/>
            <person name="Merlino G."/>
            <person name="Calleja M.L."/>
            <person name="Delgado-Huertas A."/>
            <person name="Moran X.A.G."/>
            <person name="Daffonchio D."/>
        </authorList>
    </citation>
    <scope>NUCLEOTIDE SEQUENCE</scope>
    <source>
        <strain evidence="1">SuakinDeep_MAG55_1</strain>
    </source>
</reference>
<evidence type="ECO:0000313" key="1">
    <source>
        <dbReference type="EMBL" id="MBS1259158.1"/>
    </source>
</evidence>
<comment type="caution">
    <text evidence="1">The sequence shown here is derived from an EMBL/GenBank/DDBJ whole genome shotgun (WGS) entry which is preliminary data.</text>
</comment>
<evidence type="ECO:0000313" key="2">
    <source>
        <dbReference type="Proteomes" id="UP000722750"/>
    </source>
</evidence>
<dbReference type="InterPro" id="IPR058240">
    <property type="entry name" value="rSAM_sf"/>
</dbReference>
<dbReference type="Pfam" id="PF20903">
    <property type="entry name" value="SPL"/>
    <property type="match status" value="1"/>
</dbReference>
<dbReference type="Gene3D" id="3.80.30.30">
    <property type="match status" value="1"/>
</dbReference>
<keyword evidence="1" id="KW-0456">Lyase</keyword>
<dbReference type="GO" id="GO:1904047">
    <property type="term" value="F:S-adenosyl-L-methionine binding"/>
    <property type="evidence" value="ECO:0007669"/>
    <property type="project" value="TreeGrafter"/>
</dbReference>
<dbReference type="SUPFAM" id="SSF102114">
    <property type="entry name" value="Radical SAM enzymes"/>
    <property type="match status" value="1"/>
</dbReference>
<gene>
    <name evidence="1" type="ORF">MAG551_02225</name>
</gene>
<dbReference type="Gene3D" id="3.40.50.12110">
    <property type="match status" value="1"/>
</dbReference>
<protein>
    <submittedName>
        <fullName evidence="1">Spore photoproduct lyase</fullName>
    </submittedName>
</protein>